<dbReference type="Pfam" id="PF00581">
    <property type="entry name" value="Rhodanese"/>
    <property type="match status" value="1"/>
</dbReference>
<accession>A0A3N6PW63</accession>
<reference evidence="5 6" key="1">
    <citation type="journal article" date="2018" name="ACS Chem. Biol.">
        <title>Ketoreductase domain dysfunction expands chemodiversity: malyngamide biosynthesis in the cyanobacterium Okeania hirsuta.</title>
        <authorList>
            <person name="Moss N.A."/>
            <person name="Leao T."/>
            <person name="Rankin M."/>
            <person name="McCullough T.M."/>
            <person name="Qu P."/>
            <person name="Korobeynikov A."/>
            <person name="Smith J.L."/>
            <person name="Gerwick L."/>
            <person name="Gerwick W.H."/>
        </authorList>
    </citation>
    <scope>NUCLEOTIDE SEQUENCE [LARGE SCALE GENOMIC DNA]</scope>
    <source>
        <strain evidence="5 6">PAB10Feb10-1</strain>
    </source>
</reference>
<dbReference type="OrthoDB" id="9770030at2"/>
<dbReference type="EC" id="2.8.1.1" evidence="1"/>
<feature type="domain" description="Rhodanese" evidence="4">
    <location>
        <begin position="198"/>
        <end position="305"/>
    </location>
</feature>
<sequence length="336" mass="37566">MILGLISTLAISSFIQTTNIIKNQSIDSQFVINKFPQQIIKNQWIISSAQAQELVAQGATILDARSCKILNPQSLLNATCISWQEFSQSQSPFKGKLLTDDKVLTEKLQAIGIFNHKPVIVFGNTINGWGEDGRIVWMLRTLGHQKSFLVDGGFTALVKGGFPTVKFTKNNSPPRGDFVVNQNENWHISQNELKTSLGKDNLVIIDTREPQEYAGKTPYGEQRGGHIPGAIHIYFKYWLDNNGMLLSRDKILEMLAEKGITKDKIIVTYCTGGVRSAWSTSVLKDLGFKVKNYSGSMWEWSASSADIYPLEKSRKEGVGVIEDREKGRHGDAEREK</sequence>
<dbReference type="EMBL" id="RCBY01000049">
    <property type="protein sequence ID" value="RQH44995.1"/>
    <property type="molecule type" value="Genomic_DNA"/>
</dbReference>
<evidence type="ECO:0000313" key="6">
    <source>
        <dbReference type="Proteomes" id="UP000269154"/>
    </source>
</evidence>
<gene>
    <name evidence="5" type="ORF">D5R40_11060</name>
</gene>
<evidence type="ECO:0000256" key="2">
    <source>
        <dbReference type="ARBA" id="ARBA00022737"/>
    </source>
</evidence>
<dbReference type="AlphaFoldDB" id="A0A3N6PW63"/>
<evidence type="ECO:0000256" key="1">
    <source>
        <dbReference type="ARBA" id="ARBA00012245"/>
    </source>
</evidence>
<proteinExistence type="predicted"/>
<organism evidence="5 6">
    <name type="scientific">Okeania hirsuta</name>
    <dbReference type="NCBI Taxonomy" id="1458930"/>
    <lineage>
        <taxon>Bacteria</taxon>
        <taxon>Bacillati</taxon>
        <taxon>Cyanobacteriota</taxon>
        <taxon>Cyanophyceae</taxon>
        <taxon>Oscillatoriophycideae</taxon>
        <taxon>Oscillatoriales</taxon>
        <taxon>Microcoleaceae</taxon>
        <taxon>Okeania</taxon>
    </lineage>
</organism>
<dbReference type="InterPro" id="IPR036873">
    <property type="entry name" value="Rhodanese-like_dom_sf"/>
</dbReference>
<dbReference type="CDD" id="cd01449">
    <property type="entry name" value="TST_Repeat_2"/>
    <property type="match status" value="1"/>
</dbReference>
<comment type="catalytic activity">
    <reaction evidence="3">
        <text>thiosulfate + hydrogen cyanide = thiocyanate + sulfite + 2 H(+)</text>
        <dbReference type="Rhea" id="RHEA:16881"/>
        <dbReference type="ChEBI" id="CHEBI:15378"/>
        <dbReference type="ChEBI" id="CHEBI:17359"/>
        <dbReference type="ChEBI" id="CHEBI:18022"/>
        <dbReference type="ChEBI" id="CHEBI:18407"/>
        <dbReference type="ChEBI" id="CHEBI:33542"/>
        <dbReference type="EC" id="2.8.1.1"/>
    </reaction>
</comment>
<dbReference type="InterPro" id="IPR001763">
    <property type="entry name" value="Rhodanese-like_dom"/>
</dbReference>
<comment type="caution">
    <text evidence="5">The sequence shown here is derived from an EMBL/GenBank/DDBJ whole genome shotgun (WGS) entry which is preliminary data.</text>
</comment>
<dbReference type="PANTHER" id="PTHR43855">
    <property type="entry name" value="THIOSULFATE SULFURTRANSFERASE"/>
    <property type="match status" value="1"/>
</dbReference>
<evidence type="ECO:0000259" key="4">
    <source>
        <dbReference type="PROSITE" id="PS50206"/>
    </source>
</evidence>
<keyword evidence="6" id="KW-1185">Reference proteome</keyword>
<dbReference type="GO" id="GO:0004792">
    <property type="term" value="F:thiosulfate-cyanide sulfurtransferase activity"/>
    <property type="evidence" value="ECO:0007669"/>
    <property type="project" value="UniProtKB-EC"/>
</dbReference>
<evidence type="ECO:0000313" key="5">
    <source>
        <dbReference type="EMBL" id="RQH44995.1"/>
    </source>
</evidence>
<name>A0A3N6PW63_9CYAN</name>
<dbReference type="InterPro" id="IPR051126">
    <property type="entry name" value="Thiosulfate_sulfurtransferase"/>
</dbReference>
<keyword evidence="2" id="KW-0677">Repeat</keyword>
<dbReference type="Proteomes" id="UP000269154">
    <property type="component" value="Unassembled WGS sequence"/>
</dbReference>
<dbReference type="SMART" id="SM00450">
    <property type="entry name" value="RHOD"/>
    <property type="match status" value="2"/>
</dbReference>
<dbReference type="PANTHER" id="PTHR43855:SF1">
    <property type="entry name" value="THIOSULFATE SULFURTRANSFERASE"/>
    <property type="match status" value="1"/>
</dbReference>
<protein>
    <recommendedName>
        <fullName evidence="1">thiosulfate sulfurtransferase</fullName>
        <ecNumber evidence="1">2.8.1.1</ecNumber>
    </recommendedName>
</protein>
<keyword evidence="5" id="KW-0808">Transferase</keyword>
<dbReference type="Gene3D" id="3.40.250.10">
    <property type="entry name" value="Rhodanese-like domain"/>
    <property type="match status" value="2"/>
</dbReference>
<dbReference type="PROSITE" id="PS50206">
    <property type="entry name" value="RHODANESE_3"/>
    <property type="match status" value="2"/>
</dbReference>
<feature type="domain" description="Rhodanese" evidence="4">
    <location>
        <begin position="55"/>
        <end position="166"/>
    </location>
</feature>
<evidence type="ECO:0000256" key="3">
    <source>
        <dbReference type="ARBA" id="ARBA00047549"/>
    </source>
</evidence>
<dbReference type="SUPFAM" id="SSF52821">
    <property type="entry name" value="Rhodanese/Cell cycle control phosphatase"/>
    <property type="match status" value="2"/>
</dbReference>